<feature type="transmembrane region" description="Helical" evidence="7">
    <location>
        <begin position="177"/>
        <end position="193"/>
    </location>
</feature>
<dbReference type="SUPFAM" id="SSF69593">
    <property type="entry name" value="Glycerol-3-phosphate (1)-acyltransferase"/>
    <property type="match status" value="1"/>
</dbReference>
<keyword evidence="6 7" id="KW-0472">Membrane</keyword>
<proteinExistence type="predicted"/>
<dbReference type="Gene3D" id="1.20.1250.20">
    <property type="entry name" value="MFS general substrate transporter like domains"/>
    <property type="match status" value="1"/>
</dbReference>
<accession>A0A7V1GG20</accession>
<evidence type="ECO:0000256" key="6">
    <source>
        <dbReference type="ARBA" id="ARBA00023136"/>
    </source>
</evidence>
<evidence type="ECO:0000256" key="3">
    <source>
        <dbReference type="ARBA" id="ARBA00022475"/>
    </source>
</evidence>
<dbReference type="AlphaFoldDB" id="A0A7V1GG20"/>
<dbReference type="PANTHER" id="PTHR43266:SF2">
    <property type="entry name" value="MAJOR FACILITATOR SUPERFAMILY (MFS) PROFILE DOMAIN-CONTAINING PROTEIN"/>
    <property type="match status" value="1"/>
</dbReference>
<reference evidence="9" key="1">
    <citation type="journal article" date="2020" name="mSystems">
        <title>Genome- and Community-Level Interaction Insights into Carbon Utilization and Element Cycling Functions of Hydrothermarchaeota in Hydrothermal Sediment.</title>
        <authorList>
            <person name="Zhou Z."/>
            <person name="Liu Y."/>
            <person name="Xu W."/>
            <person name="Pan J."/>
            <person name="Luo Z.H."/>
            <person name="Li M."/>
        </authorList>
    </citation>
    <scope>NUCLEOTIDE SEQUENCE [LARGE SCALE GENOMIC DNA]</scope>
    <source>
        <strain evidence="9">HyVt-346</strain>
    </source>
</reference>
<protein>
    <submittedName>
        <fullName evidence="9">MFS transporter</fullName>
    </submittedName>
</protein>
<dbReference type="CDD" id="cd07989">
    <property type="entry name" value="LPLAT_AGPAT-like"/>
    <property type="match status" value="1"/>
</dbReference>
<dbReference type="RefSeq" id="WP_304184245.1">
    <property type="nucleotide sequence ID" value="NZ_DRGM01000178.1"/>
</dbReference>
<dbReference type="SUPFAM" id="SSF103473">
    <property type="entry name" value="MFS general substrate transporter"/>
    <property type="match status" value="1"/>
</dbReference>
<feature type="transmembrane region" description="Helical" evidence="7">
    <location>
        <begin position="292"/>
        <end position="312"/>
    </location>
</feature>
<evidence type="ECO:0000313" key="9">
    <source>
        <dbReference type="EMBL" id="HEA18249.1"/>
    </source>
</evidence>
<keyword evidence="4 7" id="KW-0812">Transmembrane</keyword>
<feature type="transmembrane region" description="Helical" evidence="7">
    <location>
        <begin position="235"/>
        <end position="253"/>
    </location>
</feature>
<evidence type="ECO:0000256" key="2">
    <source>
        <dbReference type="ARBA" id="ARBA00022448"/>
    </source>
</evidence>
<comment type="caution">
    <text evidence="9">The sequence shown here is derived from an EMBL/GenBank/DDBJ whole genome shotgun (WGS) entry which is preliminary data.</text>
</comment>
<comment type="subcellular location">
    <subcellularLocation>
        <location evidence="1">Cell membrane</location>
        <topology evidence="1">Multi-pass membrane protein</topology>
    </subcellularLocation>
</comment>
<dbReference type="PANTHER" id="PTHR43266">
    <property type="entry name" value="MACROLIDE-EFFLUX PROTEIN"/>
    <property type="match status" value="1"/>
</dbReference>
<keyword evidence="3" id="KW-1003">Cell membrane</keyword>
<evidence type="ECO:0000256" key="5">
    <source>
        <dbReference type="ARBA" id="ARBA00022989"/>
    </source>
</evidence>
<dbReference type="Pfam" id="PF01553">
    <property type="entry name" value="Acyltransferase"/>
    <property type="match status" value="1"/>
</dbReference>
<name>A0A7V1GG20_9GAMM</name>
<dbReference type="GO" id="GO:0005886">
    <property type="term" value="C:plasma membrane"/>
    <property type="evidence" value="ECO:0007669"/>
    <property type="project" value="UniProtKB-SubCell"/>
</dbReference>
<evidence type="ECO:0000256" key="1">
    <source>
        <dbReference type="ARBA" id="ARBA00004651"/>
    </source>
</evidence>
<dbReference type="GO" id="GO:0016746">
    <property type="term" value="F:acyltransferase activity"/>
    <property type="evidence" value="ECO:0007669"/>
    <property type="project" value="InterPro"/>
</dbReference>
<dbReference type="InterPro" id="IPR036259">
    <property type="entry name" value="MFS_trans_sf"/>
</dbReference>
<feature type="transmembrane region" description="Helical" evidence="7">
    <location>
        <begin position="432"/>
        <end position="448"/>
    </location>
</feature>
<dbReference type="SMART" id="SM00563">
    <property type="entry name" value="PlsC"/>
    <property type="match status" value="1"/>
</dbReference>
<feature type="domain" description="Phospholipid/glycerol acyltransferase" evidence="8">
    <location>
        <begin position="462"/>
        <end position="578"/>
    </location>
</feature>
<feature type="transmembrane region" description="Helical" evidence="7">
    <location>
        <begin position="410"/>
        <end position="427"/>
    </location>
</feature>
<feature type="transmembrane region" description="Helical" evidence="7">
    <location>
        <begin position="344"/>
        <end position="365"/>
    </location>
</feature>
<sequence length="633" mass="69934">MQDNKKPQRALLKSKRFLPLFVTQFFSALNDNIYKQAVLLLLIFQTANVADGAFYANLAAGLFILPFFLFSGMAGQIAEKKEKSKLIRTVKLAEIPIMLVGAAAISTHSVWLMLTTVFLTGLQSTFFGPLKYSILPQHVAANELTKANGLVESATFVAILLGTTFGTYYITQTLGPTIISVVIVCLAVIGYLSSRSIPNSAANDANLVFTFNLFSSTTGLFKALNAQTESVGKSVLGISWFWFIGAIILTALPNYVKYVMVGDELVVTSALVVFSLSIAIGSLLCEKLSRSRIELGIVPFGALLITLFLYFLSQEPAMSFYQQPSEALFTLEQILHTGDMYWHFIWMAGIGIASGFYTVPLYALIQQRTVESSRSRIIAANNVLNALFMVASAVLSIVMLSIFAWSIPQLFLLLAGLNLLISVYIYTKVPEFFLRFVIYLLTICMYRVRTKGEHNIPSEGAAVLVSNHVSFVDWMFILAASPRPIRFMVFAPIYYSPALHWLFKMAKAIPIDSEKSDPQAFQQAFDEVAKALANGELVGIFPEGKLTGDGSIAIFRRGIERIIQRSPVPVIPVHLGGLWGSMFSRKAKWRLPRLKWSLVAVTVDEPIAANAVTADELRERVVALQEQYDKGAV</sequence>
<dbReference type="GO" id="GO:0022857">
    <property type="term" value="F:transmembrane transporter activity"/>
    <property type="evidence" value="ECO:0007669"/>
    <property type="project" value="InterPro"/>
</dbReference>
<keyword evidence="5 7" id="KW-1133">Transmembrane helix</keyword>
<dbReference type="CDD" id="cd06173">
    <property type="entry name" value="MFS_MefA_like"/>
    <property type="match status" value="1"/>
</dbReference>
<dbReference type="InterPro" id="IPR002123">
    <property type="entry name" value="Plipid/glycerol_acylTrfase"/>
</dbReference>
<feature type="transmembrane region" description="Helical" evidence="7">
    <location>
        <begin position="265"/>
        <end position="285"/>
    </location>
</feature>
<dbReference type="Proteomes" id="UP000886188">
    <property type="component" value="Unassembled WGS sequence"/>
</dbReference>
<dbReference type="Pfam" id="PF07690">
    <property type="entry name" value="MFS_1"/>
    <property type="match status" value="1"/>
</dbReference>
<keyword evidence="2" id="KW-0813">Transport</keyword>
<evidence type="ECO:0000256" key="4">
    <source>
        <dbReference type="ARBA" id="ARBA00022692"/>
    </source>
</evidence>
<organism evidence="9">
    <name type="scientific">Pseudoalteromonas prydzensis</name>
    <dbReference type="NCBI Taxonomy" id="182141"/>
    <lineage>
        <taxon>Bacteria</taxon>
        <taxon>Pseudomonadati</taxon>
        <taxon>Pseudomonadota</taxon>
        <taxon>Gammaproteobacteria</taxon>
        <taxon>Alteromonadales</taxon>
        <taxon>Pseudoalteromonadaceae</taxon>
        <taxon>Pseudoalteromonas</taxon>
    </lineage>
</organism>
<feature type="transmembrane region" description="Helical" evidence="7">
    <location>
        <begin position="54"/>
        <end position="74"/>
    </location>
</feature>
<dbReference type="InterPro" id="IPR011701">
    <property type="entry name" value="MFS"/>
</dbReference>
<evidence type="ECO:0000256" key="7">
    <source>
        <dbReference type="SAM" id="Phobius"/>
    </source>
</evidence>
<feature type="transmembrane region" description="Helical" evidence="7">
    <location>
        <begin position="386"/>
        <end position="404"/>
    </location>
</feature>
<gene>
    <name evidence="9" type="ORF">ENH88_17745</name>
</gene>
<evidence type="ECO:0000259" key="8">
    <source>
        <dbReference type="SMART" id="SM00563"/>
    </source>
</evidence>
<dbReference type="EMBL" id="DRGM01000178">
    <property type="protein sequence ID" value="HEA18249.1"/>
    <property type="molecule type" value="Genomic_DNA"/>
</dbReference>
<feature type="transmembrane region" description="Helical" evidence="7">
    <location>
        <begin position="95"/>
        <end position="119"/>
    </location>
</feature>